<evidence type="ECO:0000313" key="2">
    <source>
        <dbReference type="Proteomes" id="UP001642484"/>
    </source>
</evidence>
<name>A0ABP0NKA8_9DINO</name>
<reference evidence="1 2" key="1">
    <citation type="submission" date="2024-02" db="EMBL/GenBank/DDBJ databases">
        <authorList>
            <person name="Chen Y."/>
            <person name="Shah S."/>
            <person name="Dougan E. K."/>
            <person name="Thang M."/>
            <person name="Chan C."/>
        </authorList>
    </citation>
    <scope>NUCLEOTIDE SEQUENCE [LARGE SCALE GENOMIC DNA]</scope>
</reference>
<accession>A0ABP0NKA8</accession>
<evidence type="ECO:0000313" key="1">
    <source>
        <dbReference type="EMBL" id="CAK9064213.1"/>
    </source>
</evidence>
<protein>
    <submittedName>
        <fullName evidence="1">Uncharacterized protein</fullName>
    </submittedName>
</protein>
<sequence>MWAGRMVTAPHPLLLPTGHFPMGGNASCEALLPPPGLGLQPGCRPGEKIRRCIHKRSRNPSPAKQVRDATRQMLFLTRTAPGKDAKPAAESNERIGSVLASAVDSVLLGMRGVLHEAFLGCAGPIAGRMARCRNLFPLPLLTSWPDSIEVEPLIVDAALLLANVGIVSLNFLRCDFKISRLKGAARGPATAAQQEACNHIARRGRDMQPSVHMPEFLQTAVQHPRAIFPEQATCLARSPLDPLSTKEYLRLVVRELACGKLRLRRQVAASAAVFAARKTAPGRQRKIWNGSQLSELAARPPKPERLADPSTFLDIVSEVNSGWTLDILCTFVDDLGGSRLTEDMMLHPAHAVWPMGFSWSSAVAQSVTLSVATTAGVSRDNILCADRPPPQDQSELCWVATDDTVFAHRDLSLGKRTLEQFDAAMAESCIPRKTSKDVTLTEHVTALGCDLSSRPHMAEPAAAKLAACFCSLLDRLNRGMASPKAANGLLGVLQWFCLLQRPAFSVFDNIYEFARRQPQHIPQELPKLVMVELAVACGLLPLLAVSLDRPYHEELLACDAAPEFGFGVCAAPCSQDILHRLGCLAERRGDFVRLYREDGDEPEVPRLGTPHRLNMPKHSFKTVVSSRAKWGAHSGVLEAHGLLLVLKWVGRNWRKHHKRLVVLVDAKAVLGAAAKGRSSAPALRGVIRAIAAHSLASDLLLRLVYAPSEDNPADAPSR</sequence>
<proteinExistence type="predicted"/>
<gene>
    <name evidence="1" type="ORF">CCMP2556_LOCUS31546</name>
</gene>
<dbReference type="EMBL" id="CAXAMN010021881">
    <property type="protein sequence ID" value="CAK9064213.1"/>
    <property type="molecule type" value="Genomic_DNA"/>
</dbReference>
<dbReference type="Proteomes" id="UP001642484">
    <property type="component" value="Unassembled WGS sequence"/>
</dbReference>
<feature type="non-terminal residue" evidence="1">
    <location>
        <position position="718"/>
    </location>
</feature>
<comment type="caution">
    <text evidence="1">The sequence shown here is derived from an EMBL/GenBank/DDBJ whole genome shotgun (WGS) entry which is preliminary data.</text>
</comment>
<organism evidence="1 2">
    <name type="scientific">Durusdinium trenchii</name>
    <dbReference type="NCBI Taxonomy" id="1381693"/>
    <lineage>
        <taxon>Eukaryota</taxon>
        <taxon>Sar</taxon>
        <taxon>Alveolata</taxon>
        <taxon>Dinophyceae</taxon>
        <taxon>Suessiales</taxon>
        <taxon>Symbiodiniaceae</taxon>
        <taxon>Durusdinium</taxon>
    </lineage>
</organism>
<keyword evidence="2" id="KW-1185">Reference proteome</keyword>